<proteinExistence type="predicted"/>
<protein>
    <recommendedName>
        <fullName evidence="4">PD-(D/E)XK nuclease family transposase</fullName>
    </recommendedName>
</protein>
<gene>
    <name evidence="2" type="ORF">A8806_13013</name>
</gene>
<comment type="caution">
    <text evidence="2">The sequence shown here is derived from an EMBL/GenBank/DDBJ whole genome shotgun (WGS) entry which is preliminary data.</text>
</comment>
<sequence>NMLQEYVLIPLDIYKESTHNKTINNKLEAWLSFLCDDSPERILEIVGKYPDFQEMYEEVYEIYGNIEGVMDMFSKELLELDRNTVQYMIEEQQEQLDALHKEVDEKRKEVEEQKKRLEEQKRKYVEQQKMFDEQQRKYEEQQKRLEDQQKIFVEQQEKYEKQCQQIEIERLEKEGIKKELEELKNIVNKLSEGKL</sequence>
<accession>A0A2Y9CAW0</accession>
<keyword evidence="1" id="KW-0175">Coiled coil</keyword>
<feature type="non-terminal residue" evidence="2">
    <location>
        <position position="1"/>
    </location>
</feature>
<feature type="coiled-coil region" evidence="1">
    <location>
        <begin position="82"/>
        <end position="193"/>
    </location>
</feature>
<dbReference type="AlphaFoldDB" id="A0A2Y9CAW0"/>
<evidence type="ECO:0008006" key="4">
    <source>
        <dbReference type="Google" id="ProtNLM"/>
    </source>
</evidence>
<evidence type="ECO:0000256" key="1">
    <source>
        <dbReference type="SAM" id="Coils"/>
    </source>
</evidence>
<reference evidence="2 3" key="1">
    <citation type="submission" date="2018-05" db="EMBL/GenBank/DDBJ databases">
        <title>The Hungate 1000. A catalogue of reference genomes from the rumen microbiome.</title>
        <authorList>
            <person name="Kelly W."/>
        </authorList>
    </citation>
    <scope>NUCLEOTIDE SEQUENCE [LARGE SCALE GENOMIC DNA]</scope>
    <source>
        <strain evidence="2 3">NLAE-zl-C242</strain>
    </source>
</reference>
<evidence type="ECO:0000313" key="3">
    <source>
        <dbReference type="Proteomes" id="UP000245845"/>
    </source>
</evidence>
<dbReference type="EMBL" id="QGDL01000030">
    <property type="protein sequence ID" value="PWJ16888.1"/>
    <property type="molecule type" value="Genomic_DNA"/>
</dbReference>
<keyword evidence="3" id="KW-1185">Reference proteome</keyword>
<organism evidence="2 3">
    <name type="scientific">Faecalicatena orotica</name>
    <dbReference type="NCBI Taxonomy" id="1544"/>
    <lineage>
        <taxon>Bacteria</taxon>
        <taxon>Bacillati</taxon>
        <taxon>Bacillota</taxon>
        <taxon>Clostridia</taxon>
        <taxon>Lachnospirales</taxon>
        <taxon>Lachnospiraceae</taxon>
        <taxon>Faecalicatena</taxon>
    </lineage>
</organism>
<evidence type="ECO:0000313" key="2">
    <source>
        <dbReference type="EMBL" id="PWJ16888.1"/>
    </source>
</evidence>
<name>A0A2Y9CAW0_9FIRM</name>
<dbReference type="Proteomes" id="UP000245845">
    <property type="component" value="Unassembled WGS sequence"/>
</dbReference>